<evidence type="ECO:0000313" key="2">
    <source>
        <dbReference type="Proteomes" id="UP000231987"/>
    </source>
</evidence>
<accession>A0A2J0YTW5</accession>
<name>A0A2J0YTW5_RHIML</name>
<evidence type="ECO:0000313" key="1">
    <source>
        <dbReference type="EMBL" id="PJR09838.1"/>
    </source>
</evidence>
<reference evidence="1 2" key="1">
    <citation type="submission" date="2017-06" db="EMBL/GenBank/DDBJ databases">
        <title>Ensifer strains isolated from leguminous trees and herbs display diverse denitrification phenotypes with some acting as strong N2O sinks.</title>
        <authorList>
            <person name="Woliy K."/>
            <person name="Mania D."/>
            <person name="Bakken L.R."/>
            <person name="Frostegard A."/>
        </authorList>
    </citation>
    <scope>NUCLEOTIDE SEQUENCE [LARGE SCALE GENOMIC DNA]</scope>
    <source>
        <strain evidence="1 2">AC50a</strain>
    </source>
</reference>
<gene>
    <name evidence="1" type="ORF">CEJ86_30485</name>
</gene>
<dbReference type="RefSeq" id="WP_100674748.1">
    <property type="nucleotide sequence ID" value="NZ_NJGD01000027.1"/>
</dbReference>
<protein>
    <recommendedName>
        <fullName evidence="3">Deacetylase</fullName>
    </recommendedName>
</protein>
<comment type="caution">
    <text evidence="1">The sequence shown here is derived from an EMBL/GenBank/DDBJ whole genome shotgun (WGS) entry which is preliminary data.</text>
</comment>
<dbReference type="GO" id="GO:0005975">
    <property type="term" value="P:carbohydrate metabolic process"/>
    <property type="evidence" value="ECO:0007669"/>
    <property type="project" value="InterPro"/>
</dbReference>
<dbReference type="InterPro" id="IPR011330">
    <property type="entry name" value="Glyco_hydro/deAcase_b/a-brl"/>
</dbReference>
<dbReference type="SUPFAM" id="SSF88713">
    <property type="entry name" value="Glycoside hydrolase/deacetylase"/>
    <property type="match status" value="1"/>
</dbReference>
<dbReference type="Proteomes" id="UP000231987">
    <property type="component" value="Unassembled WGS sequence"/>
</dbReference>
<proteinExistence type="predicted"/>
<dbReference type="AlphaFoldDB" id="A0A2J0YTW5"/>
<sequence length="305" mass="33922">MKELLVVVTMDCEPPNRAALPGVTGPEDWEKSAAYIETYCAIAGSFDFPVSLFLHPEVAAHHSSLLEGLERTGTNISGLHLHPWKYDPENSLTHVGHMEYDLQMKIIARAMTEWTQGLGRQPQYFRPGTFSANDFTAPIMRALGFIGGSISVPGRIFPDLGAVWEGCPPDPHLLHNAQRVYPGSLPLPNMPLTVDFSKTLRRNGRQWHPDFRPDQIYEDMDGSIRAVLGQIRDRNPTVPVFNTITHNDNDYTDPANPVRRNLEAVLGTVKRLAPEYGFVASGGTIKDVCDRVLDLNIPSPAFVRV</sequence>
<dbReference type="EMBL" id="NJGD01000027">
    <property type="protein sequence ID" value="PJR09838.1"/>
    <property type="molecule type" value="Genomic_DNA"/>
</dbReference>
<evidence type="ECO:0008006" key="3">
    <source>
        <dbReference type="Google" id="ProtNLM"/>
    </source>
</evidence>
<dbReference type="Gene3D" id="3.20.20.370">
    <property type="entry name" value="Glycoside hydrolase/deacetylase"/>
    <property type="match status" value="1"/>
</dbReference>
<organism evidence="1 2">
    <name type="scientific">Rhizobium meliloti</name>
    <name type="common">Ensifer meliloti</name>
    <name type="synonym">Sinorhizobium meliloti</name>
    <dbReference type="NCBI Taxonomy" id="382"/>
    <lineage>
        <taxon>Bacteria</taxon>
        <taxon>Pseudomonadati</taxon>
        <taxon>Pseudomonadota</taxon>
        <taxon>Alphaproteobacteria</taxon>
        <taxon>Hyphomicrobiales</taxon>
        <taxon>Rhizobiaceae</taxon>
        <taxon>Sinorhizobium/Ensifer group</taxon>
        <taxon>Sinorhizobium</taxon>
    </lineage>
</organism>